<dbReference type="PANTHER" id="PTHR33941">
    <property type="entry name" value="PROPANEDIOL UTILIZATION PROTEIN PDUA"/>
    <property type="match status" value="1"/>
</dbReference>
<comment type="caution">
    <text evidence="5">The sequence shown here is derived from an EMBL/GenBank/DDBJ whole genome shotgun (WGS) entry which is preliminary data.</text>
</comment>
<reference evidence="5" key="1">
    <citation type="submission" date="2019-04" db="EMBL/GenBank/DDBJ databases">
        <title>Evolution of Biomass-Degrading Anaerobic Consortia Revealed by Metagenomics.</title>
        <authorList>
            <person name="Peng X."/>
        </authorList>
    </citation>
    <scope>NUCLEOTIDE SEQUENCE</scope>
    <source>
        <strain evidence="5">SIG551</strain>
    </source>
</reference>
<organism evidence="5 6">
    <name type="scientific">Faecalispora sporosphaeroides</name>
    <dbReference type="NCBI Taxonomy" id="1549"/>
    <lineage>
        <taxon>Bacteria</taxon>
        <taxon>Bacillati</taxon>
        <taxon>Bacillota</taxon>
        <taxon>Clostridia</taxon>
        <taxon>Eubacteriales</taxon>
        <taxon>Oscillospiraceae</taxon>
        <taxon>Faecalispora</taxon>
    </lineage>
</organism>
<sequence>MREAIGAIELSSIARGIEVSDRMVKVSSAELVKASTVCPGKYIVIIGGSTGDVETSMDKGIQAAGEYFVDSLLIPNIDPQLIPAIGLTNPVEAIRAVGVMEFYSVASGIRAADIAAKAADVTLIEVKIGYAIGGKGVVLLTGDVEAVKTAVAAATAETELLLSTTVIARPSEKIFQTLL</sequence>
<dbReference type="InterPro" id="IPR044872">
    <property type="entry name" value="CcmK/CsoS1_BMC"/>
</dbReference>
<dbReference type="AlphaFoldDB" id="A0A928KQH7"/>
<dbReference type="PIRSF" id="PIRSF034834">
    <property type="entry name" value="PduT"/>
    <property type="match status" value="1"/>
</dbReference>
<dbReference type="PROSITE" id="PS51930">
    <property type="entry name" value="BMC_2"/>
    <property type="match status" value="2"/>
</dbReference>
<accession>A0A928KQH7</accession>
<dbReference type="Pfam" id="PF00936">
    <property type="entry name" value="BMC"/>
    <property type="match status" value="2"/>
</dbReference>
<evidence type="ECO:0000256" key="1">
    <source>
        <dbReference type="ARBA" id="ARBA00024322"/>
    </source>
</evidence>
<dbReference type="Proteomes" id="UP000754750">
    <property type="component" value="Unassembled WGS sequence"/>
</dbReference>
<evidence type="ECO:0000313" key="5">
    <source>
        <dbReference type="EMBL" id="MBE6832715.1"/>
    </source>
</evidence>
<name>A0A928KQH7_9FIRM</name>
<dbReference type="SMART" id="SM00877">
    <property type="entry name" value="BMC"/>
    <property type="match status" value="2"/>
</dbReference>
<evidence type="ECO:0000259" key="4">
    <source>
        <dbReference type="PROSITE" id="PS51930"/>
    </source>
</evidence>
<proteinExistence type="inferred from homology"/>
<dbReference type="InterPro" id="IPR000249">
    <property type="entry name" value="BMC_dom"/>
</dbReference>
<dbReference type="RefSeq" id="WP_020073348.1">
    <property type="nucleotide sequence ID" value="NZ_SVNY01000002.1"/>
</dbReference>
<dbReference type="Gene3D" id="3.30.70.1710">
    <property type="match status" value="2"/>
</dbReference>
<feature type="domain" description="BMC" evidence="4">
    <location>
        <begin position="96"/>
        <end position="179"/>
    </location>
</feature>
<dbReference type="PANTHER" id="PTHR33941:SF11">
    <property type="entry name" value="BACTERIAL MICROCOMPARTMENT SHELL PROTEIN PDUJ"/>
    <property type="match status" value="1"/>
</dbReference>
<protein>
    <submittedName>
        <fullName evidence="5">BMC domain-containing protein</fullName>
    </submittedName>
</protein>
<dbReference type="CDD" id="cd07053">
    <property type="entry name" value="BMC_PduT_repeat1"/>
    <property type="match status" value="1"/>
</dbReference>
<evidence type="ECO:0000256" key="2">
    <source>
        <dbReference type="ARBA" id="ARBA00024446"/>
    </source>
</evidence>
<gene>
    <name evidence="5" type="ORF">E7512_03900</name>
</gene>
<dbReference type="SUPFAM" id="SSF143414">
    <property type="entry name" value="CcmK-like"/>
    <property type="match status" value="2"/>
</dbReference>
<dbReference type="InterPro" id="IPR037233">
    <property type="entry name" value="CcmK-like_sf"/>
</dbReference>
<evidence type="ECO:0000256" key="3">
    <source>
        <dbReference type="PROSITE-ProRule" id="PRU01278"/>
    </source>
</evidence>
<dbReference type="EMBL" id="SVNY01000002">
    <property type="protein sequence ID" value="MBE6832715.1"/>
    <property type="molecule type" value="Genomic_DNA"/>
</dbReference>
<evidence type="ECO:0000313" key="6">
    <source>
        <dbReference type="Proteomes" id="UP000754750"/>
    </source>
</evidence>
<dbReference type="InterPro" id="IPR011238">
    <property type="entry name" value="Micro_shell_prot_PduT"/>
</dbReference>
<dbReference type="InterPro" id="IPR050575">
    <property type="entry name" value="BMC_shell"/>
</dbReference>
<dbReference type="GO" id="GO:0031469">
    <property type="term" value="C:bacterial microcompartment"/>
    <property type="evidence" value="ECO:0007669"/>
    <property type="project" value="UniProtKB-SubCell"/>
</dbReference>
<keyword evidence="2" id="KW-1283">Bacterial microcompartment</keyword>
<comment type="similarity">
    <text evidence="3">Belongs to the bacterial microcompartments protein family.</text>
</comment>
<comment type="subcellular location">
    <subcellularLocation>
        <location evidence="1">Bacterial microcompartment</location>
    </subcellularLocation>
</comment>
<feature type="domain" description="BMC" evidence="4">
    <location>
        <begin position="4"/>
        <end position="86"/>
    </location>
</feature>